<proteinExistence type="inferred from homology"/>
<organism evidence="7 8">
    <name type="scientific">Pseudomonas protegens (strain DSM 19095 / LMG 27888 / CFBP 6595 / CHA0)</name>
    <dbReference type="NCBI Taxonomy" id="1124983"/>
    <lineage>
        <taxon>Bacteria</taxon>
        <taxon>Pseudomonadati</taxon>
        <taxon>Pseudomonadota</taxon>
        <taxon>Gammaproteobacteria</taxon>
        <taxon>Pseudomonadales</taxon>
        <taxon>Pseudomonadaceae</taxon>
        <taxon>Pseudomonas</taxon>
    </lineage>
</organism>
<dbReference type="GO" id="GO:0003700">
    <property type="term" value="F:DNA-binding transcription factor activity"/>
    <property type="evidence" value="ECO:0007669"/>
    <property type="project" value="InterPro"/>
</dbReference>
<dbReference type="InterPro" id="IPR015421">
    <property type="entry name" value="PyrdxlP-dep_Trfase_major"/>
</dbReference>
<evidence type="ECO:0000313" key="8">
    <source>
        <dbReference type="Proteomes" id="UP000013940"/>
    </source>
</evidence>
<dbReference type="eggNOG" id="COG1167">
    <property type="taxonomic scope" value="Bacteria"/>
</dbReference>
<dbReference type="Gene3D" id="3.40.640.10">
    <property type="entry name" value="Type I PLP-dependent aspartate aminotransferase-like (Major domain)"/>
    <property type="match status" value="1"/>
</dbReference>
<dbReference type="EMBL" id="CP003190">
    <property type="protein sequence ID" value="AGL83680.1"/>
    <property type="molecule type" value="Genomic_DNA"/>
</dbReference>
<dbReference type="InterPro" id="IPR036390">
    <property type="entry name" value="WH_DNA-bd_sf"/>
</dbReference>
<dbReference type="InterPro" id="IPR015422">
    <property type="entry name" value="PyrdxlP-dep_Trfase_small"/>
</dbReference>
<keyword evidence="5" id="KW-0804">Transcription</keyword>
<evidence type="ECO:0000256" key="1">
    <source>
        <dbReference type="ARBA" id="ARBA00005384"/>
    </source>
</evidence>
<evidence type="ECO:0000313" key="7">
    <source>
        <dbReference type="EMBL" id="AGL83680.1"/>
    </source>
</evidence>
<evidence type="ECO:0000256" key="5">
    <source>
        <dbReference type="ARBA" id="ARBA00023163"/>
    </source>
</evidence>
<dbReference type="Pfam" id="PF00155">
    <property type="entry name" value="Aminotran_1_2"/>
    <property type="match status" value="1"/>
</dbReference>
<dbReference type="RefSeq" id="WP_015634746.1">
    <property type="nucleotide sequence ID" value="NC_021237.1"/>
</dbReference>
<protein>
    <submittedName>
        <fullName evidence="7">HTH-type transcriptional regulator YdeF</fullName>
    </submittedName>
</protein>
<dbReference type="PANTHER" id="PTHR46577:SF1">
    <property type="entry name" value="HTH-TYPE TRANSCRIPTIONAL REGULATORY PROTEIN GABR"/>
    <property type="match status" value="1"/>
</dbReference>
<dbReference type="InterPro" id="IPR015424">
    <property type="entry name" value="PyrdxlP-dep_Trfase"/>
</dbReference>
<evidence type="ECO:0000259" key="6">
    <source>
        <dbReference type="PROSITE" id="PS50949"/>
    </source>
</evidence>
<dbReference type="SUPFAM" id="SSF46785">
    <property type="entry name" value="Winged helix' DNA-binding domain"/>
    <property type="match status" value="1"/>
</dbReference>
<dbReference type="InterPro" id="IPR000524">
    <property type="entry name" value="Tscrpt_reg_HTH_GntR"/>
</dbReference>
<dbReference type="SMART" id="SM00345">
    <property type="entry name" value="HTH_GNTR"/>
    <property type="match status" value="1"/>
</dbReference>
<name>A0A2C9EJ49_PSEPH</name>
<reference evidence="8" key="1">
    <citation type="journal article" date="2014" name="Genome Announc.">
        <title>Full-genome sequence of the plant growth-promoting bacterium Pseudomonas protegens CHA0.</title>
        <authorList>
            <person name="Jousset A."/>
            <person name="Schuldes J."/>
            <person name="Keel C."/>
            <person name="Maurhofer M."/>
            <person name="Daniel R."/>
            <person name="Scheu S."/>
            <person name="Thuermer A."/>
        </authorList>
    </citation>
    <scope>NUCLEOTIDE SEQUENCE [LARGE SCALE GENOMIC DNA]</scope>
    <source>
        <strain evidence="8">DSM 19095 / LMG 27888 / CFBP 6595 / CHA0</strain>
    </source>
</reference>
<dbReference type="PANTHER" id="PTHR46577">
    <property type="entry name" value="HTH-TYPE TRANSCRIPTIONAL REGULATORY PROTEIN GABR"/>
    <property type="match status" value="1"/>
</dbReference>
<dbReference type="InterPro" id="IPR036388">
    <property type="entry name" value="WH-like_DNA-bd_sf"/>
</dbReference>
<dbReference type="AlphaFoldDB" id="A0A2C9EJ49"/>
<evidence type="ECO:0000256" key="2">
    <source>
        <dbReference type="ARBA" id="ARBA00022898"/>
    </source>
</evidence>
<dbReference type="GO" id="GO:0030170">
    <property type="term" value="F:pyridoxal phosphate binding"/>
    <property type="evidence" value="ECO:0007669"/>
    <property type="project" value="InterPro"/>
</dbReference>
<keyword evidence="4" id="KW-0238">DNA-binding</keyword>
<dbReference type="HOGENOM" id="CLU_017584_0_0_6"/>
<dbReference type="GeneID" id="57474884"/>
<sequence>MAVKVSIDTVSMMRSALQEGVGAKYKRLAETLEKAIADGTLAPGSKLPPHRLLADKLGVTIGTISRAYAELERLGQVVARVGDGTYVRQDGLQRQRDSGFRNVAEEPEALFDMSRNTHIPGQESHFIAQGLRALAEDPLGLQQIARYSAEAGLARYRAAGARWLTQDGLQADPEQVICVNGAQHGLHVALLALLKPGDTLATEHLTYPGLISTARMLGIKLLGLPMDAQGLLPEALDEACRQHRISALYCTPTLQNPTAAVQSAARREAVAELCRRHNLLILEDETHAVLMERRPAPLAHFAAERTVLISSLSKAVASGLRVGFLHAPSPLVGRLAAAVRATCWMATPLPLELVAGWIDTGVAERLRQQQMAEIARRKELVTEVLQGLEWRSPEGCPHFWIRVPEPWRASEIEADLKHQGYLVATAEAFAVGQAAVPQFVRASVCNTSADDRRLQDGFAALAAALKQESGLSRW</sequence>
<dbReference type="GO" id="GO:0003677">
    <property type="term" value="F:DNA binding"/>
    <property type="evidence" value="ECO:0007669"/>
    <property type="project" value="UniProtKB-KW"/>
</dbReference>
<feature type="domain" description="HTH gntR-type" evidence="6">
    <location>
        <begin position="22"/>
        <end position="90"/>
    </location>
</feature>
<gene>
    <name evidence="7" type="primary">ydeF</name>
    <name evidence="7" type="ORF">PFLCHA0_c18980</name>
</gene>
<evidence type="ECO:0000256" key="4">
    <source>
        <dbReference type="ARBA" id="ARBA00023125"/>
    </source>
</evidence>
<dbReference type="PROSITE" id="PS50949">
    <property type="entry name" value="HTH_GNTR"/>
    <property type="match status" value="1"/>
</dbReference>
<dbReference type="Pfam" id="PF00392">
    <property type="entry name" value="GntR"/>
    <property type="match status" value="1"/>
</dbReference>
<dbReference type="InterPro" id="IPR051446">
    <property type="entry name" value="HTH_trans_reg/aminotransferase"/>
</dbReference>
<accession>A0A2C9EJ49</accession>
<dbReference type="Gene3D" id="3.90.1150.10">
    <property type="entry name" value="Aspartate Aminotransferase, domain 1"/>
    <property type="match status" value="1"/>
</dbReference>
<keyword evidence="2" id="KW-0663">Pyridoxal phosphate</keyword>
<dbReference type="KEGG" id="pprc:PFLCHA0_c18980"/>
<keyword evidence="3" id="KW-0805">Transcription regulation</keyword>
<evidence type="ECO:0000256" key="3">
    <source>
        <dbReference type="ARBA" id="ARBA00023015"/>
    </source>
</evidence>
<dbReference type="CDD" id="cd00609">
    <property type="entry name" value="AAT_like"/>
    <property type="match status" value="1"/>
</dbReference>
<dbReference type="InterPro" id="IPR004839">
    <property type="entry name" value="Aminotransferase_I/II_large"/>
</dbReference>
<dbReference type="Proteomes" id="UP000013940">
    <property type="component" value="Chromosome"/>
</dbReference>
<dbReference type="CDD" id="cd07377">
    <property type="entry name" value="WHTH_GntR"/>
    <property type="match status" value="1"/>
</dbReference>
<dbReference type="SUPFAM" id="SSF53383">
    <property type="entry name" value="PLP-dependent transferases"/>
    <property type="match status" value="1"/>
</dbReference>
<dbReference type="Gene3D" id="1.10.10.10">
    <property type="entry name" value="Winged helix-like DNA-binding domain superfamily/Winged helix DNA-binding domain"/>
    <property type="match status" value="1"/>
</dbReference>
<comment type="similarity">
    <text evidence="1">In the C-terminal section; belongs to the class-I pyridoxal-phosphate-dependent aminotransferase family.</text>
</comment>